<evidence type="ECO:0000313" key="11">
    <source>
        <dbReference type="Proteomes" id="UP001169006"/>
    </source>
</evidence>
<evidence type="ECO:0000256" key="1">
    <source>
        <dbReference type="ARBA" id="ARBA00022676"/>
    </source>
</evidence>
<dbReference type="PANTHER" id="PTHR32282:SF27">
    <property type="entry name" value="PENICILLIN-BINDING PROTEIN 1A"/>
    <property type="match status" value="1"/>
</dbReference>
<dbReference type="RefSeq" id="WP_302077802.1">
    <property type="nucleotide sequence ID" value="NZ_JAUKWQ010000005.1"/>
</dbReference>
<evidence type="ECO:0000313" key="10">
    <source>
        <dbReference type="EMBL" id="MDO1583596.1"/>
    </source>
</evidence>
<proteinExistence type="predicted"/>
<name>A0ABT8T034_9HYPH</name>
<keyword evidence="1" id="KW-0328">Glycosyltransferase</keyword>
<keyword evidence="8" id="KW-0961">Cell wall biogenesis/degradation</keyword>
<keyword evidence="7" id="KW-0472">Membrane</keyword>
<keyword evidence="5" id="KW-0573">Peptidoglycan synthesis</keyword>
<evidence type="ECO:0000256" key="8">
    <source>
        <dbReference type="ARBA" id="ARBA00023316"/>
    </source>
</evidence>
<evidence type="ECO:0000256" key="2">
    <source>
        <dbReference type="ARBA" id="ARBA00022679"/>
    </source>
</evidence>
<keyword evidence="6" id="KW-1133">Transmembrane helix</keyword>
<dbReference type="Pfam" id="PF00905">
    <property type="entry name" value="Transpeptidase"/>
    <property type="match status" value="1"/>
</dbReference>
<keyword evidence="3" id="KW-0812">Transmembrane</keyword>
<comment type="caution">
    <text evidence="10">The sequence shown here is derived from an EMBL/GenBank/DDBJ whole genome shotgun (WGS) entry which is preliminary data.</text>
</comment>
<reference evidence="10" key="2">
    <citation type="submission" date="2023-07" db="EMBL/GenBank/DDBJ databases">
        <authorList>
            <person name="Sun H."/>
        </authorList>
    </citation>
    <scope>NUCLEOTIDE SEQUENCE</scope>
    <source>
        <strain evidence="10">05753</strain>
    </source>
</reference>
<dbReference type="InterPro" id="IPR001460">
    <property type="entry name" value="PCN-bd_Tpept"/>
</dbReference>
<evidence type="ECO:0000256" key="4">
    <source>
        <dbReference type="ARBA" id="ARBA00022960"/>
    </source>
</evidence>
<dbReference type="EMBL" id="JAUKWQ010000005">
    <property type="protein sequence ID" value="MDO1583596.1"/>
    <property type="molecule type" value="Genomic_DNA"/>
</dbReference>
<reference evidence="10" key="1">
    <citation type="journal article" date="2015" name="Int. J. Syst. Evol. Microbiol.">
        <title>Rhizobium oryzicola sp. nov., potential plant-growth-promoting endophytic bacteria isolated from rice roots.</title>
        <authorList>
            <person name="Zhang X.X."/>
            <person name="Gao J.S."/>
            <person name="Cao Y.H."/>
            <person name="Sheirdil R.A."/>
            <person name="Wang X.C."/>
            <person name="Zhang L."/>
        </authorList>
    </citation>
    <scope>NUCLEOTIDE SEQUENCE</scope>
    <source>
        <strain evidence="10">05753</strain>
    </source>
</reference>
<dbReference type="Proteomes" id="UP001169006">
    <property type="component" value="Unassembled WGS sequence"/>
</dbReference>
<feature type="non-terminal residue" evidence="10">
    <location>
        <position position="1"/>
    </location>
</feature>
<keyword evidence="2" id="KW-0808">Transferase</keyword>
<gene>
    <name evidence="10" type="ORF">Q2T52_16030</name>
</gene>
<evidence type="ECO:0000256" key="6">
    <source>
        <dbReference type="ARBA" id="ARBA00022989"/>
    </source>
</evidence>
<accession>A0ABT8T034</accession>
<dbReference type="PANTHER" id="PTHR32282">
    <property type="entry name" value="BINDING PROTEIN TRANSPEPTIDASE, PUTATIVE-RELATED"/>
    <property type="match status" value="1"/>
</dbReference>
<feature type="domain" description="Penicillin-binding protein transpeptidase" evidence="9">
    <location>
        <begin position="2"/>
        <end position="239"/>
    </location>
</feature>
<evidence type="ECO:0000256" key="5">
    <source>
        <dbReference type="ARBA" id="ARBA00022984"/>
    </source>
</evidence>
<keyword evidence="11" id="KW-1185">Reference proteome</keyword>
<organism evidence="10 11">
    <name type="scientific">Rhizobium oryzicola</name>
    <dbReference type="NCBI Taxonomy" id="1232668"/>
    <lineage>
        <taxon>Bacteria</taxon>
        <taxon>Pseudomonadati</taxon>
        <taxon>Pseudomonadota</taxon>
        <taxon>Alphaproteobacteria</taxon>
        <taxon>Hyphomicrobiales</taxon>
        <taxon>Rhizobiaceae</taxon>
        <taxon>Rhizobium/Agrobacterium group</taxon>
        <taxon>Rhizobium</taxon>
    </lineage>
</organism>
<evidence type="ECO:0000256" key="3">
    <source>
        <dbReference type="ARBA" id="ARBA00022692"/>
    </source>
</evidence>
<evidence type="ECO:0000259" key="9">
    <source>
        <dbReference type="Pfam" id="PF00905"/>
    </source>
</evidence>
<sequence>GFSPATVIRDEPVEFQLGSQSWSPKNDANEYAGPVILRFGIEHSRNVMAAKLASAVGMDTVMEYAQRLGIYDQRNPVLSMSLGSAETTLMRMVTAYSVFANGGMQITPSLVDRTQDRAGKTIFRQDQRECINCNGDASLAGQEPQLKDTRLRVLDPMTTYQITTMMQSVIEEGTASKRIKLGRPVAGKTGTTNGNNDAWFVGFTPDLVTGVYIGFDAPRSLGKGGTGSALAAPVFNEFMNAALAHVAVSQFQMPQGMTEYHIGLHTGMLTSADDPSSVIEAFKPGTGPSPAMVTIEDEGKQSEVSPTVKKAIENGATGLF</sequence>
<dbReference type="InterPro" id="IPR050396">
    <property type="entry name" value="Glycosyltr_51/Transpeptidase"/>
</dbReference>
<evidence type="ECO:0000256" key="7">
    <source>
        <dbReference type="ARBA" id="ARBA00023136"/>
    </source>
</evidence>
<dbReference type="InterPro" id="IPR012338">
    <property type="entry name" value="Beta-lactam/transpept-like"/>
</dbReference>
<dbReference type="SUPFAM" id="SSF56601">
    <property type="entry name" value="beta-lactamase/transpeptidase-like"/>
    <property type="match status" value="1"/>
</dbReference>
<dbReference type="Gene3D" id="3.40.710.10">
    <property type="entry name" value="DD-peptidase/beta-lactamase superfamily"/>
    <property type="match status" value="1"/>
</dbReference>
<protein>
    <submittedName>
        <fullName evidence="10">Penicillin-binding transpeptidase domain-containing protein</fullName>
    </submittedName>
</protein>
<keyword evidence="4" id="KW-0133">Cell shape</keyword>